<dbReference type="EMBL" id="JBHTCE010000001">
    <property type="protein sequence ID" value="MFC7389729.1"/>
    <property type="molecule type" value="Genomic_DNA"/>
</dbReference>
<proteinExistence type="predicted"/>
<evidence type="ECO:0000313" key="1">
    <source>
        <dbReference type="EMBL" id="MFC7389729.1"/>
    </source>
</evidence>
<evidence type="ECO:0000313" key="2">
    <source>
        <dbReference type="Proteomes" id="UP001596439"/>
    </source>
</evidence>
<reference evidence="2" key="1">
    <citation type="journal article" date="2019" name="Int. J. Syst. Evol. Microbiol.">
        <title>The Global Catalogue of Microorganisms (GCM) 10K type strain sequencing project: providing services to taxonomists for standard genome sequencing and annotation.</title>
        <authorList>
            <consortium name="The Broad Institute Genomics Platform"/>
            <consortium name="The Broad Institute Genome Sequencing Center for Infectious Disease"/>
            <person name="Wu L."/>
            <person name="Ma J."/>
        </authorList>
    </citation>
    <scope>NUCLEOTIDE SEQUENCE [LARGE SCALE GENOMIC DNA]</scope>
    <source>
        <strain evidence="2">CCUG 55590</strain>
    </source>
</reference>
<dbReference type="RefSeq" id="WP_214787895.1">
    <property type="nucleotide sequence ID" value="NZ_JANIEL010000056.1"/>
</dbReference>
<sequence length="136" mass="15545">MERTDIFRMIQSILSNPNGTLDRGVTFKWTSDGNIRVVGLVFDLLLDRYFLHNKTSISTEVQEIAMSTGCRPEEVVRAFACLSGIRLESNHIVERFMVIEEAMISRSGEIGVTVRFGGWLTYQLQQICQHEKILSF</sequence>
<protein>
    <submittedName>
        <fullName evidence="1">Uncharacterized protein</fullName>
    </submittedName>
</protein>
<accession>A0ABW2PKY0</accession>
<comment type="caution">
    <text evidence="1">The sequence shown here is derived from an EMBL/GenBank/DDBJ whole genome shotgun (WGS) entry which is preliminary data.</text>
</comment>
<dbReference type="Proteomes" id="UP001596439">
    <property type="component" value="Unassembled WGS sequence"/>
</dbReference>
<name>A0ABW2PKY0_9BACL</name>
<keyword evidence="2" id="KW-1185">Reference proteome</keyword>
<gene>
    <name evidence="1" type="ORF">ACFQO8_06190</name>
</gene>
<organism evidence="1 2">
    <name type="scientific">Exiguobacterium aestuarii</name>
    <dbReference type="NCBI Taxonomy" id="273527"/>
    <lineage>
        <taxon>Bacteria</taxon>
        <taxon>Bacillati</taxon>
        <taxon>Bacillota</taxon>
        <taxon>Bacilli</taxon>
        <taxon>Bacillales</taxon>
        <taxon>Bacillales Family XII. Incertae Sedis</taxon>
        <taxon>Exiguobacterium</taxon>
    </lineage>
</organism>